<keyword evidence="3" id="KW-1185">Reference proteome</keyword>
<dbReference type="Gene3D" id="1.10.287.1060">
    <property type="entry name" value="ESAT-6-like"/>
    <property type="match status" value="1"/>
</dbReference>
<feature type="region of interest" description="Disordered" evidence="1">
    <location>
        <begin position="83"/>
        <end position="133"/>
    </location>
</feature>
<dbReference type="InterPro" id="IPR036689">
    <property type="entry name" value="ESAT-6-like_sf"/>
</dbReference>
<protein>
    <submittedName>
        <fullName evidence="2">Uncharacterized protein</fullName>
    </submittedName>
</protein>
<dbReference type="SUPFAM" id="SSF140453">
    <property type="entry name" value="EsxAB dimer-like"/>
    <property type="match status" value="1"/>
</dbReference>
<organism evidence="2 3">
    <name type="scientific">Iamia majanohamensis</name>
    <dbReference type="NCBI Taxonomy" id="467976"/>
    <lineage>
        <taxon>Bacteria</taxon>
        <taxon>Bacillati</taxon>
        <taxon>Actinomycetota</taxon>
        <taxon>Acidimicrobiia</taxon>
        <taxon>Acidimicrobiales</taxon>
        <taxon>Iamiaceae</taxon>
        <taxon>Iamia</taxon>
    </lineage>
</organism>
<dbReference type="EMBL" id="CP116942">
    <property type="protein sequence ID" value="WCO68583.1"/>
    <property type="molecule type" value="Genomic_DNA"/>
</dbReference>
<sequence length="133" mass="14074">MAPTPTHLRAAADGLRRIARRLDVDLEPLPARGDHRTWEGPAATSHRRAAADAGARARQATADLRTVAAGLDARADAVERAEAAAAEAARLEAERRAADRLEGRRPPEPSGRPAPPTLRPDAPFALVGEMGRG</sequence>
<reference evidence="2" key="1">
    <citation type="submission" date="2023-01" db="EMBL/GenBank/DDBJ databases">
        <title>The diversity of Class Acidimicrobiia in South China Sea sediment environments and the proposal of Iamia marina sp. nov., a novel species of the genus Iamia.</title>
        <authorList>
            <person name="He Y."/>
            <person name="Tian X."/>
        </authorList>
    </citation>
    <scope>NUCLEOTIDE SEQUENCE</scope>
    <source>
        <strain evidence="2">DSM 19957</strain>
    </source>
</reference>
<accession>A0AAE9YCB0</accession>
<evidence type="ECO:0000256" key="1">
    <source>
        <dbReference type="SAM" id="MobiDB-lite"/>
    </source>
</evidence>
<dbReference type="Proteomes" id="UP001216390">
    <property type="component" value="Chromosome"/>
</dbReference>
<feature type="region of interest" description="Disordered" evidence="1">
    <location>
        <begin position="30"/>
        <end position="57"/>
    </location>
</feature>
<evidence type="ECO:0000313" key="2">
    <source>
        <dbReference type="EMBL" id="WCO68583.1"/>
    </source>
</evidence>
<dbReference type="KEGG" id="ima:PO878_07555"/>
<gene>
    <name evidence="2" type="ORF">PO878_07555</name>
</gene>
<proteinExistence type="predicted"/>
<feature type="compositionally biased region" description="Pro residues" evidence="1">
    <location>
        <begin position="108"/>
        <end position="118"/>
    </location>
</feature>
<feature type="compositionally biased region" description="Basic and acidic residues" evidence="1">
    <location>
        <begin position="89"/>
        <end position="107"/>
    </location>
</feature>
<name>A0AAE9YCB0_9ACTN</name>
<dbReference type="AlphaFoldDB" id="A0AAE9YCB0"/>
<dbReference type="RefSeq" id="WP_272738099.1">
    <property type="nucleotide sequence ID" value="NZ_CP116942.1"/>
</dbReference>
<evidence type="ECO:0000313" key="3">
    <source>
        <dbReference type="Proteomes" id="UP001216390"/>
    </source>
</evidence>